<proteinExistence type="predicted"/>
<dbReference type="PANTHER" id="PTHR45527">
    <property type="entry name" value="NONRIBOSOMAL PEPTIDE SYNTHETASE"/>
    <property type="match status" value="1"/>
</dbReference>
<dbReference type="Proteomes" id="UP000663891">
    <property type="component" value="Unassembled WGS sequence"/>
</dbReference>
<reference evidence="2" key="1">
    <citation type="submission" date="2021-02" db="EMBL/GenBank/DDBJ databases">
        <authorList>
            <person name="Nowell W R."/>
        </authorList>
    </citation>
    <scope>NUCLEOTIDE SEQUENCE</scope>
</reference>
<organism evidence="2 3">
    <name type="scientific">Adineta steineri</name>
    <dbReference type="NCBI Taxonomy" id="433720"/>
    <lineage>
        <taxon>Eukaryota</taxon>
        <taxon>Metazoa</taxon>
        <taxon>Spiralia</taxon>
        <taxon>Gnathifera</taxon>
        <taxon>Rotifera</taxon>
        <taxon>Eurotatoria</taxon>
        <taxon>Bdelloidea</taxon>
        <taxon>Adinetida</taxon>
        <taxon>Adinetidae</taxon>
        <taxon>Adineta</taxon>
    </lineage>
</organism>
<dbReference type="InterPro" id="IPR020845">
    <property type="entry name" value="AMP-binding_CS"/>
</dbReference>
<feature type="domain" description="AMP-dependent synthetase/ligase" evidence="1">
    <location>
        <begin position="29"/>
        <end position="331"/>
    </location>
</feature>
<dbReference type="PANTHER" id="PTHR45527:SF1">
    <property type="entry name" value="FATTY ACID SYNTHASE"/>
    <property type="match status" value="1"/>
</dbReference>
<evidence type="ECO:0000259" key="1">
    <source>
        <dbReference type="Pfam" id="PF00501"/>
    </source>
</evidence>
<dbReference type="InterPro" id="IPR042099">
    <property type="entry name" value="ANL_N_sf"/>
</dbReference>
<dbReference type="GO" id="GO:0043041">
    <property type="term" value="P:amino acid activation for nonribosomal peptide biosynthetic process"/>
    <property type="evidence" value="ECO:0007669"/>
    <property type="project" value="TreeGrafter"/>
</dbReference>
<dbReference type="PROSITE" id="PS00455">
    <property type="entry name" value="AMP_BINDING"/>
    <property type="match status" value="1"/>
</dbReference>
<dbReference type="EMBL" id="CAJNON010000420">
    <property type="protein sequence ID" value="CAF1252950.1"/>
    <property type="molecule type" value="Genomic_DNA"/>
</dbReference>
<dbReference type="GO" id="GO:0044550">
    <property type="term" value="P:secondary metabolite biosynthetic process"/>
    <property type="evidence" value="ECO:0007669"/>
    <property type="project" value="TreeGrafter"/>
</dbReference>
<dbReference type="AlphaFoldDB" id="A0A815A763"/>
<accession>A0A815A763</accession>
<evidence type="ECO:0000313" key="2">
    <source>
        <dbReference type="EMBL" id="CAF1252950.1"/>
    </source>
</evidence>
<dbReference type="Gene3D" id="3.40.50.12780">
    <property type="entry name" value="N-terminal domain of ligase-like"/>
    <property type="match status" value="1"/>
</dbReference>
<dbReference type="Pfam" id="PF00501">
    <property type="entry name" value="AMP-binding"/>
    <property type="match status" value="1"/>
</dbReference>
<gene>
    <name evidence="2" type="ORF">VCS650_LOCUS28437</name>
</gene>
<dbReference type="GO" id="GO:0031177">
    <property type="term" value="F:phosphopantetheine binding"/>
    <property type="evidence" value="ECO:0007669"/>
    <property type="project" value="TreeGrafter"/>
</dbReference>
<dbReference type="GO" id="GO:0005737">
    <property type="term" value="C:cytoplasm"/>
    <property type="evidence" value="ECO:0007669"/>
    <property type="project" value="TreeGrafter"/>
</dbReference>
<dbReference type="SUPFAM" id="SSF56801">
    <property type="entry name" value="Acetyl-CoA synthetase-like"/>
    <property type="match status" value="1"/>
</dbReference>
<dbReference type="InterPro" id="IPR000873">
    <property type="entry name" value="AMP-dep_synth/lig_dom"/>
</dbReference>
<protein>
    <recommendedName>
        <fullName evidence="1">AMP-dependent synthetase/ligase domain-containing protein</fullName>
    </recommendedName>
</protein>
<dbReference type="OrthoDB" id="416786at2759"/>
<comment type="caution">
    <text evidence="2">The sequence shown here is derived from an EMBL/GenBank/DDBJ whole genome shotgun (WGS) entry which is preliminary data.</text>
</comment>
<name>A0A815A763_9BILA</name>
<sequence>MKQRSASLDQPAYSHRRHLQHRATVTIRAPYVIGIMGIEMVGGVYCPLSPRDPQHRLHALIQQTQSRLVLIHHLTESKLDPKIVSVNIDSVLIVNNMESNINIDQLSNIKVTFDDAAYIIFTSGSTGLPKAVQVRHKNFTEFMCSLVYGDVVNERDTILQIARCSFDVHVQDIMGSFMIGSSLTMQHPRGIMDFDYLASVFKEKNITCITTVPTIIHNFFTFVQQRNRHNVAQCLRSVCSGGEPCSTQLIHLMSNTVTHTCRLWNMYGPAETTIDCTFHVFDNTMETASVPIGRSLSKYQNLILNQFSQSVFISQEGELFVGGVGVFAGYLGRDDLTAKALVEIDDQVFYRTGDLVTIDNNGLLHYQGRKDHQIKLHGQRIELEAVRIKYRLSALHYDSCFSKLIKPRMSDFLIDERKKQALLGQSTATESTPQAL</sequence>
<evidence type="ECO:0000313" key="3">
    <source>
        <dbReference type="Proteomes" id="UP000663891"/>
    </source>
</evidence>